<protein>
    <submittedName>
        <fullName evidence="2">Dihydrofolate reductase family protein</fullName>
    </submittedName>
</protein>
<dbReference type="InterPro" id="IPR002734">
    <property type="entry name" value="RibDG_C"/>
</dbReference>
<organism evidence="2 3">
    <name type="scientific">Arthrobacter sulfonylureivorans</name>
    <dbReference type="NCBI Taxonomy" id="2486855"/>
    <lineage>
        <taxon>Bacteria</taxon>
        <taxon>Bacillati</taxon>
        <taxon>Actinomycetota</taxon>
        <taxon>Actinomycetes</taxon>
        <taxon>Micrococcales</taxon>
        <taxon>Micrococcaceae</taxon>
        <taxon>Arthrobacter</taxon>
    </lineage>
</organism>
<name>A0ABY3W4Q9_9MICC</name>
<dbReference type="RefSeq" id="WP_241913476.1">
    <property type="nucleotide sequence ID" value="NZ_CP093326.1"/>
</dbReference>
<dbReference type="Proteomes" id="UP000829069">
    <property type="component" value="Chromosome"/>
</dbReference>
<feature type="domain" description="Bacterial bifunctional deaminase-reductase C-terminal" evidence="1">
    <location>
        <begin position="6"/>
        <end position="173"/>
    </location>
</feature>
<accession>A0ABY3W4Q9</accession>
<evidence type="ECO:0000313" key="2">
    <source>
        <dbReference type="EMBL" id="UNK45207.1"/>
    </source>
</evidence>
<dbReference type="Gene3D" id="3.40.430.10">
    <property type="entry name" value="Dihydrofolate Reductase, subunit A"/>
    <property type="match status" value="1"/>
</dbReference>
<reference evidence="2 3" key="1">
    <citation type="submission" date="2022-03" db="EMBL/GenBank/DDBJ databases">
        <title>Isotopic signatures of nitrous oxide derived from detoxification processes.</title>
        <authorList>
            <person name="Behrendt U."/>
            <person name="Buchen C."/>
            <person name="Well R."/>
            <person name="Ulrich A."/>
            <person name="Rohe L."/>
            <person name="Kolb S."/>
            <person name="Schloter M."/>
            <person name="Horn M.A."/>
            <person name="Augustin J."/>
        </authorList>
    </citation>
    <scope>NUCLEOTIDE SEQUENCE [LARGE SCALE GENOMIC DNA]</scope>
    <source>
        <strain evidence="2 3">S4-C24</strain>
    </source>
</reference>
<dbReference type="SUPFAM" id="SSF53597">
    <property type="entry name" value="Dihydrofolate reductase-like"/>
    <property type="match status" value="1"/>
</dbReference>
<dbReference type="InterPro" id="IPR024072">
    <property type="entry name" value="DHFR-like_dom_sf"/>
</dbReference>
<gene>
    <name evidence="2" type="ORF">MNQ99_14855</name>
</gene>
<dbReference type="Pfam" id="PF01872">
    <property type="entry name" value="RibD_C"/>
    <property type="match status" value="1"/>
</dbReference>
<proteinExistence type="predicted"/>
<dbReference type="EMBL" id="CP093326">
    <property type="protein sequence ID" value="UNK45207.1"/>
    <property type="molecule type" value="Genomic_DNA"/>
</dbReference>
<evidence type="ECO:0000313" key="3">
    <source>
        <dbReference type="Proteomes" id="UP000829069"/>
    </source>
</evidence>
<sequence length="182" mass="20184">MRPLRYSINVTLDGCCDHREIPADEDLHRHHVGNLEQADALLFGRVTYEMMEAAWRPPAPTGARPAWMEPFAQTISAAKKYVVSSTLEQVDWNAELIREDLATAVQRLKQEPGKGLFVGGVQLPQALTELGLIDEYEFVVHPRLAGHGPTLFAGLSNPADLKLVGRLEFASGAVALRYEPKR</sequence>
<keyword evidence="3" id="KW-1185">Reference proteome</keyword>
<evidence type="ECO:0000259" key="1">
    <source>
        <dbReference type="Pfam" id="PF01872"/>
    </source>
</evidence>